<dbReference type="RefSeq" id="WP_182156569.1">
    <property type="nucleotide sequence ID" value="NZ_JACEZU010000012.1"/>
</dbReference>
<dbReference type="Proteomes" id="UP000573499">
    <property type="component" value="Unassembled WGS sequence"/>
</dbReference>
<dbReference type="Pfam" id="PF01625">
    <property type="entry name" value="PMSR"/>
    <property type="match status" value="1"/>
</dbReference>
<organism evidence="6 7">
    <name type="scientific">Rugamonas apoptosis</name>
    <dbReference type="NCBI Taxonomy" id="2758570"/>
    <lineage>
        <taxon>Bacteria</taxon>
        <taxon>Pseudomonadati</taxon>
        <taxon>Pseudomonadota</taxon>
        <taxon>Betaproteobacteria</taxon>
        <taxon>Burkholderiales</taxon>
        <taxon>Oxalobacteraceae</taxon>
        <taxon>Telluria group</taxon>
        <taxon>Rugamonas</taxon>
    </lineage>
</organism>
<gene>
    <name evidence="4 6" type="primary">msrA</name>
    <name evidence="6" type="ORF">H3H39_22280</name>
</gene>
<feature type="domain" description="Peptide methionine sulphoxide reductase MsrA" evidence="5">
    <location>
        <begin position="13"/>
        <end position="163"/>
    </location>
</feature>
<comment type="catalytic activity">
    <reaction evidence="2 4">
        <text>L-methionyl-[protein] + [thioredoxin]-disulfide + H2O = L-methionyl-(S)-S-oxide-[protein] + [thioredoxin]-dithiol</text>
        <dbReference type="Rhea" id="RHEA:14217"/>
        <dbReference type="Rhea" id="RHEA-COMP:10698"/>
        <dbReference type="Rhea" id="RHEA-COMP:10700"/>
        <dbReference type="Rhea" id="RHEA-COMP:12313"/>
        <dbReference type="Rhea" id="RHEA-COMP:12315"/>
        <dbReference type="ChEBI" id="CHEBI:15377"/>
        <dbReference type="ChEBI" id="CHEBI:16044"/>
        <dbReference type="ChEBI" id="CHEBI:29950"/>
        <dbReference type="ChEBI" id="CHEBI:44120"/>
        <dbReference type="ChEBI" id="CHEBI:50058"/>
        <dbReference type="EC" id="1.8.4.11"/>
    </reaction>
</comment>
<protein>
    <recommendedName>
        <fullName evidence="4">Peptide methionine sulfoxide reductase MsrA</fullName>
        <shortName evidence="4">Protein-methionine-S-oxide reductase</shortName>
        <ecNumber evidence="4">1.8.4.11</ecNumber>
    </recommendedName>
    <alternativeName>
        <fullName evidence="4">Peptide-methionine (S)-S-oxide reductase</fullName>
        <shortName evidence="4">Peptide Met(O) reductase</shortName>
    </alternativeName>
</protein>
<evidence type="ECO:0000256" key="4">
    <source>
        <dbReference type="HAMAP-Rule" id="MF_01401"/>
    </source>
</evidence>
<comment type="caution">
    <text evidence="6">The sequence shown here is derived from an EMBL/GenBank/DDBJ whole genome shotgun (WGS) entry which is preliminary data.</text>
</comment>
<reference evidence="6 7" key="1">
    <citation type="submission" date="2020-07" db="EMBL/GenBank/DDBJ databases">
        <title>Novel species isolated from subtropical streams in China.</title>
        <authorList>
            <person name="Lu H."/>
        </authorList>
    </citation>
    <scope>NUCLEOTIDE SEQUENCE [LARGE SCALE GENOMIC DNA]</scope>
    <source>
        <strain evidence="6 7">LX47W</strain>
    </source>
</reference>
<dbReference type="PANTHER" id="PTHR43774:SF1">
    <property type="entry name" value="PEPTIDE METHIONINE SULFOXIDE REDUCTASE MSRA 2"/>
    <property type="match status" value="1"/>
</dbReference>
<dbReference type="EC" id="1.8.4.11" evidence="4"/>
<accession>A0A7W2IMM5</accession>
<keyword evidence="7" id="KW-1185">Reference proteome</keyword>
<sequence>MTSNTGAAAATETAVLGGGCFWCLEAVYQEVDGVLHVESGYTGGAQPDPTYEQVCGGATGHAEVVKLEFDPAVIGYRELLEIFFTIHDPTTPNRQGNDVGTQYRSVIYYQSPEQEATARQVIAAMAHVWDAPIVTELSPAQPYFKAEDYHQDYFRQHPLQGYCAFVVAPKVAKFRKTFGERRK</sequence>
<evidence type="ECO:0000313" key="6">
    <source>
        <dbReference type="EMBL" id="MBA5689779.1"/>
    </source>
</evidence>
<dbReference type="GO" id="GO:0008113">
    <property type="term" value="F:peptide-methionine (S)-S-oxide reductase activity"/>
    <property type="evidence" value="ECO:0007669"/>
    <property type="project" value="UniProtKB-UniRule"/>
</dbReference>
<dbReference type="InterPro" id="IPR036509">
    <property type="entry name" value="Met_Sox_Rdtase_MsrA_sf"/>
</dbReference>
<evidence type="ECO:0000256" key="1">
    <source>
        <dbReference type="ARBA" id="ARBA00023002"/>
    </source>
</evidence>
<comment type="function">
    <text evidence="4">Has an important function as a repair enzyme for proteins that have been inactivated by oxidation. Catalyzes the reversible oxidation-reduction of methionine sulfoxide in proteins to methionine.</text>
</comment>
<dbReference type="HAMAP" id="MF_01401">
    <property type="entry name" value="MsrA"/>
    <property type="match status" value="1"/>
</dbReference>
<keyword evidence="1 4" id="KW-0560">Oxidoreductase</keyword>
<dbReference type="SUPFAM" id="SSF55068">
    <property type="entry name" value="Peptide methionine sulfoxide reductase"/>
    <property type="match status" value="1"/>
</dbReference>
<evidence type="ECO:0000259" key="5">
    <source>
        <dbReference type="Pfam" id="PF01625"/>
    </source>
</evidence>
<proteinExistence type="inferred from homology"/>
<name>A0A7W2IMM5_9BURK</name>
<evidence type="ECO:0000313" key="7">
    <source>
        <dbReference type="Proteomes" id="UP000573499"/>
    </source>
</evidence>
<comment type="similarity">
    <text evidence="4">Belongs to the MsrA Met sulfoxide reductase family.</text>
</comment>
<dbReference type="AlphaFoldDB" id="A0A7W2IMM5"/>
<feature type="active site" evidence="4">
    <location>
        <position position="20"/>
    </location>
</feature>
<evidence type="ECO:0000256" key="2">
    <source>
        <dbReference type="ARBA" id="ARBA00047806"/>
    </source>
</evidence>
<comment type="catalytic activity">
    <reaction evidence="3 4">
        <text>[thioredoxin]-disulfide + L-methionine + H2O = L-methionine (S)-S-oxide + [thioredoxin]-dithiol</text>
        <dbReference type="Rhea" id="RHEA:19993"/>
        <dbReference type="Rhea" id="RHEA-COMP:10698"/>
        <dbReference type="Rhea" id="RHEA-COMP:10700"/>
        <dbReference type="ChEBI" id="CHEBI:15377"/>
        <dbReference type="ChEBI" id="CHEBI:29950"/>
        <dbReference type="ChEBI" id="CHEBI:50058"/>
        <dbReference type="ChEBI" id="CHEBI:57844"/>
        <dbReference type="ChEBI" id="CHEBI:58772"/>
        <dbReference type="EC" id="1.8.4.11"/>
    </reaction>
</comment>
<dbReference type="InterPro" id="IPR002569">
    <property type="entry name" value="Met_Sox_Rdtase_MsrA_dom"/>
</dbReference>
<dbReference type="Gene3D" id="3.30.1060.10">
    <property type="entry name" value="Peptide methionine sulphoxide reductase MsrA"/>
    <property type="match status" value="1"/>
</dbReference>
<dbReference type="PANTHER" id="PTHR43774">
    <property type="entry name" value="PEPTIDE METHIONINE SULFOXIDE REDUCTASE"/>
    <property type="match status" value="1"/>
</dbReference>
<dbReference type="NCBIfam" id="TIGR00401">
    <property type="entry name" value="msrA"/>
    <property type="match status" value="1"/>
</dbReference>
<dbReference type="EMBL" id="JACEZU010000012">
    <property type="protein sequence ID" value="MBA5689779.1"/>
    <property type="molecule type" value="Genomic_DNA"/>
</dbReference>
<evidence type="ECO:0000256" key="3">
    <source>
        <dbReference type="ARBA" id="ARBA00048782"/>
    </source>
</evidence>